<keyword evidence="9" id="KW-0645">Protease</keyword>
<dbReference type="GO" id="GO:0046872">
    <property type="term" value="F:metal ion binding"/>
    <property type="evidence" value="ECO:0007669"/>
    <property type="project" value="UniProtKB-KW"/>
</dbReference>
<gene>
    <name evidence="24" type="ORF">GBAR_LOCUS4887</name>
</gene>
<dbReference type="GO" id="GO:0004180">
    <property type="term" value="F:carboxypeptidase activity"/>
    <property type="evidence" value="ECO:0007669"/>
    <property type="project" value="UniProtKB-KW"/>
</dbReference>
<accession>A0AA35W3I7</accession>
<evidence type="ECO:0000259" key="23">
    <source>
        <dbReference type="Pfam" id="PF04389"/>
    </source>
</evidence>
<reference evidence="24" key="1">
    <citation type="submission" date="2023-03" db="EMBL/GenBank/DDBJ databases">
        <authorList>
            <person name="Steffen K."/>
            <person name="Cardenas P."/>
        </authorList>
    </citation>
    <scope>NUCLEOTIDE SEQUENCE</scope>
</reference>
<evidence type="ECO:0000256" key="18">
    <source>
        <dbReference type="ARBA" id="ARBA00023180"/>
    </source>
</evidence>
<dbReference type="AlphaFoldDB" id="A0AA35W3I7"/>
<protein>
    <recommendedName>
        <fullName evidence="6">Carboxypeptidase Q</fullName>
    </recommendedName>
    <alternativeName>
        <fullName evidence="21">Plasma glutamate carboxypeptidase</fullName>
    </alternativeName>
</protein>
<comment type="similarity">
    <text evidence="5">Belongs to the peptidase M28 family.</text>
</comment>
<keyword evidence="11 22" id="KW-0732">Signal</keyword>
<keyword evidence="15" id="KW-0333">Golgi apparatus</keyword>
<organism evidence="24 25">
    <name type="scientific">Geodia barretti</name>
    <name type="common">Barrett's horny sponge</name>
    <dbReference type="NCBI Taxonomy" id="519541"/>
    <lineage>
        <taxon>Eukaryota</taxon>
        <taxon>Metazoa</taxon>
        <taxon>Porifera</taxon>
        <taxon>Demospongiae</taxon>
        <taxon>Heteroscleromorpha</taxon>
        <taxon>Tetractinellida</taxon>
        <taxon>Astrophorina</taxon>
        <taxon>Geodiidae</taxon>
        <taxon>Geodia</taxon>
    </lineage>
</organism>
<dbReference type="SUPFAM" id="SSF53187">
    <property type="entry name" value="Zn-dependent exopeptidases"/>
    <property type="match status" value="1"/>
</dbReference>
<evidence type="ECO:0000256" key="2">
    <source>
        <dbReference type="ARBA" id="ARBA00004371"/>
    </source>
</evidence>
<dbReference type="PANTHER" id="PTHR12053">
    <property type="entry name" value="PROTEASE FAMILY M28 PLASMA GLUTAMATE CARBOXYPEPTIDASE-RELATED"/>
    <property type="match status" value="1"/>
</dbReference>
<feature type="chain" id="PRO_5041293903" description="Carboxypeptidase Q" evidence="22">
    <location>
        <begin position="24"/>
        <end position="474"/>
    </location>
</feature>
<evidence type="ECO:0000256" key="4">
    <source>
        <dbReference type="ARBA" id="ARBA00004613"/>
    </source>
</evidence>
<keyword evidence="16" id="KW-0482">Metalloprotease</keyword>
<dbReference type="Gene3D" id="3.40.630.10">
    <property type="entry name" value="Zn peptidases"/>
    <property type="match status" value="1"/>
</dbReference>
<evidence type="ECO:0000256" key="12">
    <source>
        <dbReference type="ARBA" id="ARBA00022801"/>
    </source>
</evidence>
<dbReference type="GO" id="GO:0005783">
    <property type="term" value="C:endoplasmic reticulum"/>
    <property type="evidence" value="ECO:0007669"/>
    <property type="project" value="UniProtKB-SubCell"/>
</dbReference>
<evidence type="ECO:0000256" key="13">
    <source>
        <dbReference type="ARBA" id="ARBA00022824"/>
    </source>
</evidence>
<evidence type="ECO:0000256" key="17">
    <source>
        <dbReference type="ARBA" id="ARBA00023145"/>
    </source>
</evidence>
<comment type="subcellular location">
    <subcellularLocation>
        <location evidence="1">Endoplasmic reticulum</location>
    </subcellularLocation>
    <subcellularLocation>
        <location evidence="3">Golgi apparatus</location>
    </subcellularLocation>
    <subcellularLocation>
        <location evidence="2">Lysosome</location>
    </subcellularLocation>
    <subcellularLocation>
        <location evidence="4">Secreted</location>
    </subcellularLocation>
</comment>
<feature type="domain" description="Peptidase M28" evidence="23">
    <location>
        <begin position="271"/>
        <end position="460"/>
    </location>
</feature>
<evidence type="ECO:0000256" key="15">
    <source>
        <dbReference type="ARBA" id="ARBA00023034"/>
    </source>
</evidence>
<keyword evidence="14" id="KW-0862">Zinc</keyword>
<dbReference type="Pfam" id="PF04389">
    <property type="entry name" value="Peptidase_M28"/>
    <property type="match status" value="1"/>
</dbReference>
<keyword evidence="17" id="KW-0865">Zymogen</keyword>
<dbReference type="Gene3D" id="3.50.30.30">
    <property type="match status" value="1"/>
</dbReference>
<keyword evidence="7" id="KW-0964">Secreted</keyword>
<evidence type="ECO:0000256" key="5">
    <source>
        <dbReference type="ARBA" id="ARBA00010918"/>
    </source>
</evidence>
<keyword evidence="8 24" id="KW-0121">Carboxypeptidase</keyword>
<evidence type="ECO:0000256" key="21">
    <source>
        <dbReference type="ARBA" id="ARBA00033328"/>
    </source>
</evidence>
<evidence type="ECO:0000256" key="22">
    <source>
        <dbReference type="SAM" id="SignalP"/>
    </source>
</evidence>
<evidence type="ECO:0000256" key="9">
    <source>
        <dbReference type="ARBA" id="ARBA00022670"/>
    </source>
</evidence>
<keyword evidence="12" id="KW-0378">Hydrolase</keyword>
<dbReference type="FunFam" id="3.40.630.10:FF:000036">
    <property type="entry name" value="Carboxypeptidase Q"/>
    <property type="match status" value="1"/>
</dbReference>
<evidence type="ECO:0000256" key="10">
    <source>
        <dbReference type="ARBA" id="ARBA00022723"/>
    </source>
</evidence>
<evidence type="ECO:0000256" key="14">
    <source>
        <dbReference type="ARBA" id="ARBA00022833"/>
    </source>
</evidence>
<evidence type="ECO:0000256" key="20">
    <source>
        <dbReference type="ARBA" id="ARBA00025833"/>
    </source>
</evidence>
<feature type="signal peptide" evidence="22">
    <location>
        <begin position="1"/>
        <end position="23"/>
    </location>
</feature>
<dbReference type="GO" id="GO:0005794">
    <property type="term" value="C:Golgi apparatus"/>
    <property type="evidence" value="ECO:0007669"/>
    <property type="project" value="UniProtKB-SubCell"/>
</dbReference>
<keyword evidence="13" id="KW-0256">Endoplasmic reticulum</keyword>
<proteinExistence type="inferred from homology"/>
<keyword evidence="25" id="KW-1185">Reference proteome</keyword>
<dbReference type="GO" id="GO:0005615">
    <property type="term" value="C:extracellular space"/>
    <property type="evidence" value="ECO:0007669"/>
    <property type="project" value="TreeGrafter"/>
</dbReference>
<evidence type="ECO:0000313" key="24">
    <source>
        <dbReference type="EMBL" id="CAI8006758.1"/>
    </source>
</evidence>
<evidence type="ECO:0000313" key="25">
    <source>
        <dbReference type="Proteomes" id="UP001174909"/>
    </source>
</evidence>
<evidence type="ECO:0000256" key="6">
    <source>
        <dbReference type="ARBA" id="ARBA00014116"/>
    </source>
</evidence>
<dbReference type="PANTHER" id="PTHR12053:SF3">
    <property type="entry name" value="CARBOXYPEPTIDASE Q"/>
    <property type="match status" value="1"/>
</dbReference>
<evidence type="ECO:0000256" key="1">
    <source>
        <dbReference type="ARBA" id="ARBA00004240"/>
    </source>
</evidence>
<evidence type="ECO:0000256" key="3">
    <source>
        <dbReference type="ARBA" id="ARBA00004555"/>
    </source>
</evidence>
<dbReference type="EMBL" id="CASHTH010000716">
    <property type="protein sequence ID" value="CAI8006758.1"/>
    <property type="molecule type" value="Genomic_DNA"/>
</dbReference>
<name>A0AA35W3I7_GEOBA</name>
<comment type="caution">
    <text evidence="24">The sequence shown here is derived from an EMBL/GenBank/DDBJ whole genome shotgun (WGS) entry which is preliminary data.</text>
</comment>
<comment type="subunit">
    <text evidence="20">Homodimer. The monomeric form is inactive while the homodimer is active.</text>
</comment>
<evidence type="ECO:0000256" key="7">
    <source>
        <dbReference type="ARBA" id="ARBA00022525"/>
    </source>
</evidence>
<sequence length="474" mass="51977">MAGLFPSLLLLLVPLSLTALAEASPSSTHDKFLPDKIARELAGYQDVVEQIVDYAVNGPGQNQSYDRLATFTDAFGSRLSGTQNLENSIDYMLEYLRKDGLDNVHGEDVNVTRWLRNQESARLVEPRDYVIAISSLGSSVGTPEEGILAYAIVVRSFDELVTRMDEVTGKIVVFNQDYEGYPKSAIYRVASASRAAEFGAVATLIRSVAPFSIHSVHTGIQFYNESLPKIPTACITIEDAEMLYRMEQRGTRLRIQLIMGAENLNMTRSRNTVAEITGSVYPEQVVVVSGHIDSWDVGQGAMDDGGGVFISWQALTTVRALGLKPKRTLRLVLWTDEEAGGVGSQQYYDAHKTEAGNYSVLLESDEGVFTPYGMEFTGSGAAMMVMEGIGKLLPEFLNSSVIYAGGGGTDVGWWRASGVPTGSIANHNEHYFYFHHSDGDTMTVLDPHQMDLCSAVWTAFAYVLADMDDLLPRD</sequence>
<dbReference type="GO" id="GO:0006508">
    <property type="term" value="P:proteolysis"/>
    <property type="evidence" value="ECO:0007669"/>
    <property type="project" value="UniProtKB-KW"/>
</dbReference>
<dbReference type="Proteomes" id="UP001174909">
    <property type="component" value="Unassembled WGS sequence"/>
</dbReference>
<dbReference type="InterPro" id="IPR007484">
    <property type="entry name" value="Peptidase_M28"/>
</dbReference>
<dbReference type="GO" id="GO:0005764">
    <property type="term" value="C:lysosome"/>
    <property type="evidence" value="ECO:0007669"/>
    <property type="project" value="UniProtKB-SubCell"/>
</dbReference>
<evidence type="ECO:0000256" key="8">
    <source>
        <dbReference type="ARBA" id="ARBA00022645"/>
    </source>
</evidence>
<evidence type="ECO:0000256" key="16">
    <source>
        <dbReference type="ARBA" id="ARBA00023049"/>
    </source>
</evidence>
<keyword evidence="19" id="KW-0458">Lysosome</keyword>
<dbReference type="FunFam" id="3.50.30.30:FF:000009">
    <property type="entry name" value="Carboxypeptidase Q"/>
    <property type="match status" value="1"/>
</dbReference>
<evidence type="ECO:0000256" key="19">
    <source>
        <dbReference type="ARBA" id="ARBA00023228"/>
    </source>
</evidence>
<dbReference type="CDD" id="cd03883">
    <property type="entry name" value="M28_Pgcp_like"/>
    <property type="match status" value="1"/>
</dbReference>
<dbReference type="GO" id="GO:0070573">
    <property type="term" value="F:metallodipeptidase activity"/>
    <property type="evidence" value="ECO:0007669"/>
    <property type="project" value="InterPro"/>
</dbReference>
<dbReference type="InterPro" id="IPR039866">
    <property type="entry name" value="CPQ"/>
</dbReference>
<keyword evidence="18" id="KW-0325">Glycoprotein</keyword>
<dbReference type="GO" id="GO:0043171">
    <property type="term" value="P:peptide catabolic process"/>
    <property type="evidence" value="ECO:0007669"/>
    <property type="project" value="TreeGrafter"/>
</dbReference>
<keyword evidence="10" id="KW-0479">Metal-binding</keyword>
<evidence type="ECO:0000256" key="11">
    <source>
        <dbReference type="ARBA" id="ARBA00022729"/>
    </source>
</evidence>